<dbReference type="SMART" id="SM00184">
    <property type="entry name" value="RING"/>
    <property type="match status" value="1"/>
</dbReference>
<keyword evidence="1" id="KW-0863">Zinc-finger</keyword>
<evidence type="ECO:0008006" key="8">
    <source>
        <dbReference type="Google" id="ProtNLM"/>
    </source>
</evidence>
<gene>
    <name evidence="4" type="ORF">PR002_g11578</name>
    <name evidence="5" type="ORF">PR003_g11596</name>
</gene>
<dbReference type="Pfam" id="PF13639">
    <property type="entry name" value="zf-RING_2"/>
    <property type="match status" value="1"/>
</dbReference>
<dbReference type="SUPFAM" id="SSF64268">
    <property type="entry name" value="PX domain"/>
    <property type="match status" value="1"/>
</dbReference>
<dbReference type="InterPro" id="IPR036871">
    <property type="entry name" value="PX_dom_sf"/>
</dbReference>
<comment type="caution">
    <text evidence="4">The sequence shown here is derived from an EMBL/GenBank/DDBJ whole genome shotgun (WGS) entry which is preliminary data.</text>
</comment>
<dbReference type="AlphaFoldDB" id="A0A6A3M2C5"/>
<dbReference type="EMBL" id="QXFU01000698">
    <property type="protein sequence ID" value="KAE9023985.1"/>
    <property type="molecule type" value="Genomic_DNA"/>
</dbReference>
<keyword evidence="6" id="KW-1185">Reference proteome</keyword>
<name>A0A6A3M2C5_9STRA</name>
<dbReference type="InterPro" id="IPR001683">
    <property type="entry name" value="PX_dom"/>
</dbReference>
<feature type="domain" description="RING-type" evidence="2">
    <location>
        <begin position="230"/>
        <end position="297"/>
    </location>
</feature>
<keyword evidence="1" id="KW-0862">Zinc</keyword>
<feature type="domain" description="PX" evidence="3">
    <location>
        <begin position="61"/>
        <end position="202"/>
    </location>
</feature>
<dbReference type="PROSITE" id="PS50089">
    <property type="entry name" value="ZF_RING_2"/>
    <property type="match status" value="1"/>
</dbReference>
<dbReference type="Gene3D" id="3.30.1520.10">
    <property type="entry name" value="Phox-like domain"/>
    <property type="match status" value="1"/>
</dbReference>
<sequence length="332" mass="37641">MDLVLPFKWQIAHFPIYLTSYKQTFGAMTINPELSPLPRRTPGASKRHIRWFTIDNLRYHVQRELPLLVSISSTSTTADPVVYNCAVSSVASKRSWTVSYRYSEFVDFRTKLEDEWTCHNTNCSGSCQALRDVVSAYFPKKRLAIMSSSHGAITSRKHKLELVLTHLLRSVLLPGSVMKCMHARENLPTNVLKFLGVTDPSDRRSLLQIFVDHQEPSASMTEFAPLATQCMICLGGDHQHRGSASGDTEDSNADSPVVAADATDTDHSHIMLPCHHTFHRKCIFQWLLFEFHCPVCRTGIFLTAITNHCRPAHHEQWWLSDFEEELSPATSD</sequence>
<dbReference type="PANTHER" id="PTHR22765:SF411">
    <property type="entry name" value="OS02G0248440 PROTEIN"/>
    <property type="match status" value="1"/>
</dbReference>
<evidence type="ECO:0000313" key="6">
    <source>
        <dbReference type="Proteomes" id="UP000434957"/>
    </source>
</evidence>
<proteinExistence type="predicted"/>
<dbReference type="Gene3D" id="3.30.40.10">
    <property type="entry name" value="Zinc/RING finger domain, C3HC4 (zinc finger)"/>
    <property type="match status" value="1"/>
</dbReference>
<accession>A0A6A3M2C5</accession>
<dbReference type="GO" id="GO:0061630">
    <property type="term" value="F:ubiquitin protein ligase activity"/>
    <property type="evidence" value="ECO:0007669"/>
    <property type="project" value="TreeGrafter"/>
</dbReference>
<organism evidence="4 7">
    <name type="scientific">Phytophthora rubi</name>
    <dbReference type="NCBI Taxonomy" id="129364"/>
    <lineage>
        <taxon>Eukaryota</taxon>
        <taxon>Sar</taxon>
        <taxon>Stramenopiles</taxon>
        <taxon>Oomycota</taxon>
        <taxon>Peronosporomycetes</taxon>
        <taxon>Peronosporales</taxon>
        <taxon>Peronosporaceae</taxon>
        <taxon>Phytophthora</taxon>
    </lineage>
</organism>
<dbReference type="Proteomes" id="UP000435112">
    <property type="component" value="Unassembled WGS sequence"/>
</dbReference>
<evidence type="ECO:0000259" key="2">
    <source>
        <dbReference type="PROSITE" id="PS50089"/>
    </source>
</evidence>
<evidence type="ECO:0000259" key="3">
    <source>
        <dbReference type="PROSITE" id="PS50195"/>
    </source>
</evidence>
<evidence type="ECO:0000313" key="4">
    <source>
        <dbReference type="EMBL" id="KAE9023985.1"/>
    </source>
</evidence>
<evidence type="ECO:0000256" key="1">
    <source>
        <dbReference type="PROSITE-ProRule" id="PRU00175"/>
    </source>
</evidence>
<dbReference type="Proteomes" id="UP000434957">
    <property type="component" value="Unassembled WGS sequence"/>
</dbReference>
<dbReference type="GO" id="GO:0035091">
    <property type="term" value="F:phosphatidylinositol binding"/>
    <property type="evidence" value="ECO:0007669"/>
    <property type="project" value="InterPro"/>
</dbReference>
<dbReference type="SUPFAM" id="SSF57850">
    <property type="entry name" value="RING/U-box"/>
    <property type="match status" value="1"/>
</dbReference>
<dbReference type="InterPro" id="IPR013083">
    <property type="entry name" value="Znf_RING/FYVE/PHD"/>
</dbReference>
<dbReference type="GO" id="GO:0008270">
    <property type="term" value="F:zinc ion binding"/>
    <property type="evidence" value="ECO:0007669"/>
    <property type="project" value="UniProtKB-KW"/>
</dbReference>
<dbReference type="PROSITE" id="PS50195">
    <property type="entry name" value="PX"/>
    <property type="match status" value="1"/>
</dbReference>
<dbReference type="InterPro" id="IPR051826">
    <property type="entry name" value="E3_ubiquitin-ligase_domain"/>
</dbReference>
<dbReference type="Pfam" id="PF00787">
    <property type="entry name" value="PX"/>
    <property type="match status" value="1"/>
</dbReference>
<protein>
    <recommendedName>
        <fullName evidence="8">RING-type domain-containing protein</fullName>
    </recommendedName>
</protein>
<reference evidence="4 7" key="1">
    <citation type="submission" date="2018-09" db="EMBL/GenBank/DDBJ databases">
        <title>Genomic investigation of the strawberry pathogen Phytophthora fragariae indicates pathogenicity is determined by transcriptional variation in three key races.</title>
        <authorList>
            <person name="Adams T.M."/>
            <person name="Armitage A.D."/>
            <person name="Sobczyk M.K."/>
            <person name="Bates H.J."/>
            <person name="Dunwell J.M."/>
            <person name="Nellist C.F."/>
            <person name="Harrison R.J."/>
        </authorList>
    </citation>
    <scope>NUCLEOTIDE SEQUENCE [LARGE SCALE GENOMIC DNA]</scope>
    <source>
        <strain evidence="4 7">SCRP324</strain>
        <strain evidence="5 6">SCRP333</strain>
    </source>
</reference>
<dbReference type="OrthoDB" id="4348522at2759"/>
<evidence type="ECO:0000313" key="7">
    <source>
        <dbReference type="Proteomes" id="UP000435112"/>
    </source>
</evidence>
<dbReference type="PANTHER" id="PTHR22765">
    <property type="entry name" value="RING FINGER AND PROTEASE ASSOCIATED DOMAIN-CONTAINING"/>
    <property type="match status" value="1"/>
</dbReference>
<dbReference type="InterPro" id="IPR001841">
    <property type="entry name" value="Znf_RING"/>
</dbReference>
<keyword evidence="1" id="KW-0479">Metal-binding</keyword>
<evidence type="ECO:0000313" key="5">
    <source>
        <dbReference type="EMBL" id="KAE9338255.1"/>
    </source>
</evidence>
<dbReference type="EMBL" id="QXFT01000671">
    <property type="protein sequence ID" value="KAE9338255.1"/>
    <property type="molecule type" value="Genomic_DNA"/>
</dbReference>
<dbReference type="GO" id="GO:0006511">
    <property type="term" value="P:ubiquitin-dependent protein catabolic process"/>
    <property type="evidence" value="ECO:0007669"/>
    <property type="project" value="TreeGrafter"/>
</dbReference>